<sequence length="61" mass="7087">MHMEAFVFFQPRLHLGVFVSRVVVDDLVQLKVLGRFSVDLLEEIQPLLMPVLVLMLLIKRP</sequence>
<dbReference type="AlphaFoldDB" id="A0AAX2HDX5"/>
<organism evidence="1 2">
    <name type="scientific">Pseudomonas lundensis</name>
    <dbReference type="NCBI Taxonomy" id="86185"/>
    <lineage>
        <taxon>Bacteria</taxon>
        <taxon>Pseudomonadati</taxon>
        <taxon>Pseudomonadota</taxon>
        <taxon>Gammaproteobacteria</taxon>
        <taxon>Pseudomonadales</taxon>
        <taxon>Pseudomonadaceae</taxon>
        <taxon>Pseudomonas</taxon>
    </lineage>
</organism>
<dbReference type="Proteomes" id="UP000219564">
    <property type="component" value="Unassembled WGS sequence"/>
</dbReference>
<comment type="caution">
    <text evidence="1">The sequence shown here is derived from an EMBL/GenBank/DDBJ whole genome shotgun (WGS) entry which is preliminary data.</text>
</comment>
<reference evidence="1 2" key="1">
    <citation type="submission" date="2017-08" db="EMBL/GenBank/DDBJ databases">
        <authorList>
            <person name="Chaillou S."/>
        </authorList>
    </citation>
    <scope>NUCLEOTIDE SEQUENCE [LARGE SCALE GENOMIC DNA]</scope>
    <source>
        <strain evidence="1 2">MFPA15A1205</strain>
    </source>
</reference>
<accession>A0AAX2HDX5</accession>
<dbReference type="EMBL" id="OBKZ01000047">
    <property type="protein sequence ID" value="SOB54459.1"/>
    <property type="molecule type" value="Genomic_DNA"/>
</dbReference>
<evidence type="ECO:0000313" key="1">
    <source>
        <dbReference type="EMBL" id="SOB54459.1"/>
    </source>
</evidence>
<name>A0AAX2HDX5_9PSED</name>
<protein>
    <submittedName>
        <fullName evidence="1">Uncharacterized protein</fullName>
    </submittedName>
</protein>
<evidence type="ECO:0000313" key="2">
    <source>
        <dbReference type="Proteomes" id="UP000219564"/>
    </source>
</evidence>
<gene>
    <name evidence="1" type="ORF">PLUA15_510003</name>
</gene>
<proteinExistence type="predicted"/>